<dbReference type="Proteomes" id="UP001159363">
    <property type="component" value="Chromosome 2"/>
</dbReference>
<accession>A0ABQ9I9Y5</accession>
<gene>
    <name evidence="2" type="ORF">PR048_006076</name>
</gene>
<proteinExistence type="predicted"/>
<feature type="compositionally biased region" description="Polar residues" evidence="1">
    <location>
        <begin position="573"/>
        <end position="582"/>
    </location>
</feature>
<dbReference type="EMBL" id="JARBHB010000002">
    <property type="protein sequence ID" value="KAJ8893478.1"/>
    <property type="molecule type" value="Genomic_DNA"/>
</dbReference>
<evidence type="ECO:0000256" key="1">
    <source>
        <dbReference type="SAM" id="MobiDB-lite"/>
    </source>
</evidence>
<sequence>MEYLGNNRAQHTVVGEKLSTNSRSAEKRFAFPELGLRDKRVRETMLSTIPRALGHCGQSRNVNVRVAKPASCPSRQQCAIWVSAAWREDAIPTKAPRASPAVSTQHLVTAKDSPLWQRGAAQHASPSTSPVRRREVWKALNIEVLRADDGEARYVLNVVHGGVTDNTECCRHRAAPAQCLLVGLQNISHAVAGAVISSVRTGQVEKAAVSHLDTSFCSVRGSAGRVRRAVVQSQADVKCVDLRSDAPRGYISPSLTVSQLAARRRMGQPPTAWIQSRIWIECENKPCGGIAEYLEYTEAKKKVAKTADASEMLERRSPISTWEPHRWHHRRGQEWNLTLSGLDNGISRLNLVLFPAVQMGPLFETTTTNPLPAGQLNINENLTLEPIPQENLPGSKTPCSLQIYFASEHFSSYSCCLYSQAADALPHNTSGRLSSVTQDLDRGENISFVFTRFRPLDLLVEDKPDGEVSFAYGRRMQNVEVYPKLRFQKCSIYSESVENAGSRGLERNSAAGVTELPDAPVRSQYWQQCSVLCEGERANIQLRNSRLLFPSASPVSSRHSSRGVDVLPESHNPDQQDTASTTRHLKLNNQ</sequence>
<organism evidence="2 3">
    <name type="scientific">Dryococelus australis</name>
    <dbReference type="NCBI Taxonomy" id="614101"/>
    <lineage>
        <taxon>Eukaryota</taxon>
        <taxon>Metazoa</taxon>
        <taxon>Ecdysozoa</taxon>
        <taxon>Arthropoda</taxon>
        <taxon>Hexapoda</taxon>
        <taxon>Insecta</taxon>
        <taxon>Pterygota</taxon>
        <taxon>Neoptera</taxon>
        <taxon>Polyneoptera</taxon>
        <taxon>Phasmatodea</taxon>
        <taxon>Verophasmatodea</taxon>
        <taxon>Anareolatae</taxon>
        <taxon>Phasmatidae</taxon>
        <taxon>Eurycanthinae</taxon>
        <taxon>Dryococelus</taxon>
    </lineage>
</organism>
<evidence type="ECO:0000313" key="3">
    <source>
        <dbReference type="Proteomes" id="UP001159363"/>
    </source>
</evidence>
<name>A0ABQ9I9Y5_9NEOP</name>
<reference evidence="2 3" key="1">
    <citation type="submission" date="2023-02" db="EMBL/GenBank/DDBJ databases">
        <title>LHISI_Scaffold_Assembly.</title>
        <authorList>
            <person name="Stuart O.P."/>
            <person name="Cleave R."/>
            <person name="Magrath M.J.L."/>
            <person name="Mikheyev A.S."/>
        </authorList>
    </citation>
    <scope>NUCLEOTIDE SEQUENCE [LARGE SCALE GENOMIC DNA]</scope>
    <source>
        <strain evidence="2">Daus_M_001</strain>
        <tissue evidence="2">Leg muscle</tissue>
    </source>
</reference>
<comment type="caution">
    <text evidence="2">The sequence shown here is derived from an EMBL/GenBank/DDBJ whole genome shotgun (WGS) entry which is preliminary data.</text>
</comment>
<feature type="region of interest" description="Disordered" evidence="1">
    <location>
        <begin position="551"/>
        <end position="590"/>
    </location>
</feature>
<keyword evidence="3" id="KW-1185">Reference proteome</keyword>
<protein>
    <submittedName>
        <fullName evidence="2">Uncharacterized protein</fullName>
    </submittedName>
</protein>
<evidence type="ECO:0000313" key="2">
    <source>
        <dbReference type="EMBL" id="KAJ8893478.1"/>
    </source>
</evidence>